<keyword evidence="4" id="KW-1185">Reference proteome</keyword>
<feature type="domain" description="Pesticidal crystal protein Cry22Aa Ig-like" evidence="2">
    <location>
        <begin position="811"/>
        <end position="883"/>
    </location>
</feature>
<dbReference type="AlphaFoldDB" id="A0A085W4Z9"/>
<evidence type="ECO:0000259" key="2">
    <source>
        <dbReference type="Pfam" id="PF16403"/>
    </source>
</evidence>
<proteinExistence type="predicted"/>
<dbReference type="EMBL" id="JMCB01000020">
    <property type="protein sequence ID" value="KFE62762.1"/>
    <property type="molecule type" value="Genomic_DNA"/>
</dbReference>
<evidence type="ECO:0000256" key="1">
    <source>
        <dbReference type="ARBA" id="ARBA00022999"/>
    </source>
</evidence>
<protein>
    <recommendedName>
        <fullName evidence="2">Pesticidal crystal protein Cry22Aa Ig-like domain-containing protein</fullName>
    </recommendedName>
</protein>
<evidence type="ECO:0000313" key="4">
    <source>
        <dbReference type="Proteomes" id="UP000028725"/>
    </source>
</evidence>
<feature type="domain" description="Pesticidal crystal protein Cry22Aa Ig-like" evidence="2">
    <location>
        <begin position="732"/>
        <end position="803"/>
    </location>
</feature>
<dbReference type="PANTHER" id="PTHR15127:SF32">
    <property type="entry name" value="HEAVYWEIGHT, ISOFORM A"/>
    <property type="match status" value="1"/>
</dbReference>
<sequence length="1193" mass="120847">MLVVTLAVMACGQESQQAASEAAAPTTRQDELAQFKALILARTVAGGTESVEYQAAKNMGFPVTLASDEQWAGMTAEQFAEYRVIILGDANCASLNVASAALANRHVWGPVINGNVLIAGTAPVANGATSVTEQAIQFAAYSPGQTGLYLSLSCYYQNAAPETHVELLESFGEFSVQGGGCHASAHVVGEHPALANVTDAAMSNWPCSVNAQFDRFPKANFAPLSVAEYSESSRGSAPVHEFTDGRMGAPYILARGVNLLGCGNYEQEVGEECDYGYESNGLAGSECSATCQLNWCGDGIVNPGEDCDLGSENGQGVCPRSCRTIPAPPPPPPPTNRPPVARCRPVHLSAGPSCGGVGASINDGSFDPDDNLVGCVQSATAFEVGSTQATLTCTDAGGQVSSCTALVNVVDDSAPSISCPAASSFECGTAQAAVLPAHANDNCVAPFVTHTLQGEGYTLGTPRTVRWLASDGTNEATCSTSITMVDTLAPSLTLRGAAQQQLECGVGSYSEAGYTASDLCAGNLVDSVSVSSTVNAKAVGTYGVSYRVVDGAGQEATASRSVKVVDTLAPVLSLVGAQSLKLECGVDGFTHAGATAVDACSGTLTDAITYSGTVDTKAVGNYSVTARVVDGAGLAATAVRSVEVADTKAPVLSLVGAQSMQVECGGSFTNPGATATDACSGPLTGAITYSSTVNTAAVGSYNVTARVVDGAGLESTAVRTVAVADTKAPVVTLSGASLVNVECGVGSYTEAGASATDVCTGDVSNRLSISGTVNTAARGTYTKTYSVTDVSGNQASATRTVKVNDTLAPSIALVGAQSLKLECGVDSFTNPGATAVDACAGNLTGAIAYSGAVNTAVVGNYTVNASVADAVGLSATAVRSVQVADTKAPVITLNGASAMTLECGVGTYTEQSATAADACTGNVTSRLNITGTVNTAVRGTYTKNYSVTDVSGNVATATRTVTVNDTLAPTVTLAGSATMSLQVGSAYVEPGSSATDSCSGTLTVTKTGTVNTAVPGTYTLTYTARDAAGLSASKTRTVTVVGNTCNTTITVKPTQQIWPPNHNYQTFTLSDCAAVTTNCGPDDDGGCGHGGSAIDEMGKILSIYSDEVEDANGNGDGKTDDDIVITGPSSFKLRAERQGKGNGRIYGVRFKVTDTSGTIKTATCKFVVPHDQSDRQGIDDGAAAGYTVNAPNW</sequence>
<feature type="domain" description="Pesticidal crystal protein Cry22Aa Ig-like" evidence="2">
    <location>
        <begin position="891"/>
        <end position="963"/>
    </location>
</feature>
<comment type="caution">
    <text evidence="3">The sequence shown here is derived from an EMBL/GenBank/DDBJ whole genome shotgun (WGS) entry which is preliminary data.</text>
</comment>
<evidence type="ECO:0000313" key="3">
    <source>
        <dbReference type="EMBL" id="KFE62762.1"/>
    </source>
</evidence>
<dbReference type="PATRIC" id="fig|394096.3.peg.7613"/>
<keyword evidence="1" id="KW-0727">SH2 domain</keyword>
<feature type="domain" description="Pesticidal crystal protein Cry22Aa Ig-like" evidence="2">
    <location>
        <begin position="573"/>
        <end position="644"/>
    </location>
</feature>
<reference evidence="3 4" key="1">
    <citation type="submission" date="2014-04" db="EMBL/GenBank/DDBJ databases">
        <title>Genome assembly of Hyalangium minutum DSM 14724.</title>
        <authorList>
            <person name="Sharma G."/>
            <person name="Subramanian S."/>
        </authorList>
    </citation>
    <scope>NUCLEOTIDE SEQUENCE [LARGE SCALE GENOMIC DNA]</scope>
    <source>
        <strain evidence="3 4">DSM 14724</strain>
    </source>
</reference>
<dbReference type="InterPro" id="IPR032179">
    <property type="entry name" value="Cry22Aa_Ig-like"/>
</dbReference>
<dbReference type="Pfam" id="PF16403">
    <property type="entry name" value="Bact_surface_Ig-like"/>
    <property type="match status" value="7"/>
</dbReference>
<feature type="domain" description="Pesticidal crystal protein Cry22Aa Ig-like" evidence="2">
    <location>
        <begin position="653"/>
        <end position="723"/>
    </location>
</feature>
<dbReference type="GO" id="GO:0001784">
    <property type="term" value="F:phosphotyrosine residue binding"/>
    <property type="evidence" value="ECO:0007669"/>
    <property type="project" value="TreeGrafter"/>
</dbReference>
<dbReference type="STRING" id="394096.DB31_3876"/>
<dbReference type="Gene3D" id="2.60.40.10">
    <property type="entry name" value="Immunoglobulins"/>
    <property type="match status" value="7"/>
</dbReference>
<feature type="domain" description="Pesticidal crystal protein Cry22Aa Ig-like" evidence="2">
    <location>
        <begin position="492"/>
        <end position="564"/>
    </location>
</feature>
<name>A0A085W4Z9_9BACT</name>
<dbReference type="Proteomes" id="UP000028725">
    <property type="component" value="Unassembled WGS sequence"/>
</dbReference>
<dbReference type="InterPro" id="IPR051846">
    <property type="entry name" value="SH2_domain_adapters"/>
</dbReference>
<gene>
    <name evidence="3" type="ORF">DB31_3876</name>
</gene>
<dbReference type="PANTHER" id="PTHR15127">
    <property type="entry name" value="HEAVYWEIGHT, ISOFORM A"/>
    <property type="match status" value="1"/>
</dbReference>
<accession>A0A085W4Z9</accession>
<feature type="domain" description="Pesticidal crystal protein Cry22Aa Ig-like" evidence="2">
    <location>
        <begin position="972"/>
        <end position="1040"/>
    </location>
</feature>
<organism evidence="3 4">
    <name type="scientific">Hyalangium minutum</name>
    <dbReference type="NCBI Taxonomy" id="394096"/>
    <lineage>
        <taxon>Bacteria</taxon>
        <taxon>Pseudomonadati</taxon>
        <taxon>Myxococcota</taxon>
        <taxon>Myxococcia</taxon>
        <taxon>Myxococcales</taxon>
        <taxon>Cystobacterineae</taxon>
        <taxon>Archangiaceae</taxon>
        <taxon>Hyalangium</taxon>
    </lineage>
</organism>
<dbReference type="InterPro" id="IPR013783">
    <property type="entry name" value="Ig-like_fold"/>
</dbReference>